<dbReference type="InterPro" id="IPR007219">
    <property type="entry name" value="XnlR_reg_dom"/>
</dbReference>
<keyword evidence="5" id="KW-0539">Nucleus</keyword>
<keyword evidence="4" id="KW-0804">Transcription</keyword>
<evidence type="ECO:0000256" key="6">
    <source>
        <dbReference type="SAM" id="MobiDB-lite"/>
    </source>
</evidence>
<gene>
    <name evidence="8" type="ORF">Sste5346_010185</name>
</gene>
<feature type="region of interest" description="Disordered" evidence="6">
    <location>
        <begin position="676"/>
        <end position="701"/>
    </location>
</feature>
<proteinExistence type="predicted"/>
<sequence>MGPLQATAGDDPTTRKRKRVKTGCLTCRARKVKCDEIRPVCTKCANLDVDCRWQTEEPTQTQTYPPTATISTQVRRPARSTPACYTCRYARSRCSMAVPTCARCQLYGHTCTYPAPRSGRRTLTPTAQQWMQRRTAEPSTPATVTTSPPRAPTEDGYSPRRPSQTTDQASFSPRDDGNDGLNGAPLYDRLRPNSTQSPTSHSKDAPPRSADSNPSTGDPNYNDNPLPASLTALPSQERLERLAVAFFQYVHVYRSNAFLHRDRALMAIRDGTISRGILMALCAVGARFTTPPEPEEIARAWAADAGHRVMAASECSRETIAVSLLLSIYSQQACHFAQAHNWGAVAMNQAITLGLHREAPPQSGAVPFDEAEGDRRLFFACYVINRFISNGQPVTVTCPTSAIKLRLPCDGFNYRLDVSVETPYAILESDEGHVPAWVYKNVGAMGNWVRLVGARFIMKQCFQAAVGASVDTTGGNSPSSPTVGSPGAAPPWDPTSFFAASIAKLAAVRESLPSRQRLHSGLLHRSRNTTGLGQIVLFYLWWNECHLELCSMALPGYPQSLDPAVLTNAPTGWVEHTRLNCLRYAQAITDIVLLVEEETSKGGSQPLVIHDHTVAHAIYLSIRVQLEVDEEGTEVDRQKLRERLEATLYMVDRTAVFFHSIRLLAKEMRRMLAVHFDGPQEPSPDSVDDNSPVPPRPETPPLPWFRRLKDIEARREKEARIRTVNPPADRLEVVLHELLPDYSSYGVAPWSAHAAAYEGDGFYAQIPGRWDDPSMLPAGTFHTFGETGNVQHSMVDYNLDDDLLPNVLSLPPTVGAVGGVGPVGQVGAVGPVVGVGPVNGQFNFMQHGNNGYPQDMPQTTVMQ</sequence>
<feature type="compositionally biased region" description="Polar residues" evidence="6">
    <location>
        <begin position="210"/>
        <end position="223"/>
    </location>
</feature>
<keyword evidence="2" id="KW-0479">Metal-binding</keyword>
<feature type="domain" description="Zn(2)-C6 fungal-type" evidence="7">
    <location>
        <begin position="23"/>
        <end position="53"/>
    </location>
</feature>
<organism evidence="8 9">
    <name type="scientific">Sporothrix stenoceras</name>
    <dbReference type="NCBI Taxonomy" id="5173"/>
    <lineage>
        <taxon>Eukaryota</taxon>
        <taxon>Fungi</taxon>
        <taxon>Dikarya</taxon>
        <taxon>Ascomycota</taxon>
        <taxon>Pezizomycotina</taxon>
        <taxon>Sordariomycetes</taxon>
        <taxon>Sordariomycetidae</taxon>
        <taxon>Ophiostomatales</taxon>
        <taxon>Ophiostomataceae</taxon>
        <taxon>Sporothrix</taxon>
    </lineage>
</organism>
<keyword evidence="9" id="KW-1185">Reference proteome</keyword>
<evidence type="ECO:0000256" key="5">
    <source>
        <dbReference type="ARBA" id="ARBA00023242"/>
    </source>
</evidence>
<comment type="subcellular location">
    <subcellularLocation>
        <location evidence="1">Nucleus</location>
    </subcellularLocation>
</comment>
<evidence type="ECO:0000256" key="1">
    <source>
        <dbReference type="ARBA" id="ARBA00004123"/>
    </source>
</evidence>
<evidence type="ECO:0000313" key="9">
    <source>
        <dbReference type="Proteomes" id="UP001583186"/>
    </source>
</evidence>
<dbReference type="PROSITE" id="PS50048">
    <property type="entry name" value="ZN2_CY6_FUNGAL_2"/>
    <property type="match status" value="2"/>
</dbReference>
<dbReference type="InterPro" id="IPR036864">
    <property type="entry name" value="Zn2-C6_fun-type_DNA-bd_sf"/>
</dbReference>
<feature type="compositionally biased region" description="Low complexity" evidence="6">
    <location>
        <begin position="137"/>
        <end position="148"/>
    </location>
</feature>
<feature type="domain" description="Zn(2)-C6 fungal-type" evidence="7">
    <location>
        <begin position="83"/>
        <end position="113"/>
    </location>
</feature>
<comment type="caution">
    <text evidence="8">The sequence shown here is derived from an EMBL/GenBank/DDBJ whole genome shotgun (WGS) entry which is preliminary data.</text>
</comment>
<dbReference type="PROSITE" id="PS00463">
    <property type="entry name" value="ZN2_CY6_FUNGAL_1"/>
    <property type="match status" value="2"/>
</dbReference>
<dbReference type="Gene3D" id="4.10.240.10">
    <property type="entry name" value="Zn(2)-C6 fungal-type DNA-binding domain"/>
    <property type="match status" value="2"/>
</dbReference>
<reference evidence="8 9" key="1">
    <citation type="journal article" date="2024" name="IMA Fungus">
        <title>IMA Genome - F19 : A genome assembly and annotation guide to empower mycologists, including annotated draft genome sequences of Ceratocystis pirilliformis, Diaporthe australafricana, Fusarium ophioides, Paecilomyces lecythidis, and Sporothrix stenoceras.</title>
        <authorList>
            <person name="Aylward J."/>
            <person name="Wilson A.M."/>
            <person name="Visagie C.M."/>
            <person name="Spraker J."/>
            <person name="Barnes I."/>
            <person name="Buitendag C."/>
            <person name="Ceriani C."/>
            <person name="Del Mar Angel L."/>
            <person name="du Plessis D."/>
            <person name="Fuchs T."/>
            <person name="Gasser K."/>
            <person name="Kramer D."/>
            <person name="Li W."/>
            <person name="Munsamy K."/>
            <person name="Piso A."/>
            <person name="Price J.L."/>
            <person name="Sonnekus B."/>
            <person name="Thomas C."/>
            <person name="van der Nest A."/>
            <person name="van Dijk A."/>
            <person name="van Heerden A."/>
            <person name="van Vuuren N."/>
            <person name="Yilmaz N."/>
            <person name="Duong T.A."/>
            <person name="van der Merwe N.A."/>
            <person name="Wingfield M.J."/>
            <person name="Wingfield B.D."/>
        </authorList>
    </citation>
    <scope>NUCLEOTIDE SEQUENCE [LARGE SCALE GENOMIC DNA]</scope>
    <source>
        <strain evidence="8 9">CMW 5346</strain>
    </source>
</reference>
<feature type="region of interest" description="Disordered" evidence="6">
    <location>
        <begin position="126"/>
        <end position="230"/>
    </location>
</feature>
<dbReference type="PANTHER" id="PTHR47338">
    <property type="entry name" value="ZN(II)2CYS6 TRANSCRIPTION FACTOR (EUROFUNG)-RELATED"/>
    <property type="match status" value="1"/>
</dbReference>
<name>A0ABR3YI88_9PEZI</name>
<feature type="compositionally biased region" description="Pro residues" evidence="6">
    <location>
        <begin position="692"/>
        <end position="701"/>
    </location>
</feature>
<protein>
    <recommendedName>
        <fullName evidence="7">Zn(2)-C6 fungal-type domain-containing protein</fullName>
    </recommendedName>
</protein>
<dbReference type="Pfam" id="PF00172">
    <property type="entry name" value="Zn_clus"/>
    <property type="match status" value="2"/>
</dbReference>
<dbReference type="CDD" id="cd00067">
    <property type="entry name" value="GAL4"/>
    <property type="match status" value="2"/>
</dbReference>
<dbReference type="InterPro" id="IPR050815">
    <property type="entry name" value="TF_fung"/>
</dbReference>
<evidence type="ECO:0000256" key="4">
    <source>
        <dbReference type="ARBA" id="ARBA00023163"/>
    </source>
</evidence>
<evidence type="ECO:0000259" key="7">
    <source>
        <dbReference type="PROSITE" id="PS50048"/>
    </source>
</evidence>
<keyword evidence="3" id="KW-0805">Transcription regulation</keyword>
<dbReference type="EMBL" id="JAWCUI010000118">
    <property type="protein sequence ID" value="KAL1887486.1"/>
    <property type="molecule type" value="Genomic_DNA"/>
</dbReference>
<evidence type="ECO:0000313" key="8">
    <source>
        <dbReference type="EMBL" id="KAL1887486.1"/>
    </source>
</evidence>
<dbReference type="PANTHER" id="PTHR47338:SF7">
    <property type="entry name" value="ZN(II)2CYS6 TRANSCRIPTION FACTOR (EUROFUNG)"/>
    <property type="match status" value="1"/>
</dbReference>
<dbReference type="SMART" id="SM00066">
    <property type="entry name" value="GAL4"/>
    <property type="match status" value="2"/>
</dbReference>
<dbReference type="SUPFAM" id="SSF57701">
    <property type="entry name" value="Zn2/Cys6 DNA-binding domain"/>
    <property type="match status" value="2"/>
</dbReference>
<evidence type="ECO:0000256" key="2">
    <source>
        <dbReference type="ARBA" id="ARBA00022723"/>
    </source>
</evidence>
<evidence type="ECO:0000256" key="3">
    <source>
        <dbReference type="ARBA" id="ARBA00023015"/>
    </source>
</evidence>
<accession>A0ABR3YI88</accession>
<dbReference type="Proteomes" id="UP001583186">
    <property type="component" value="Unassembled WGS sequence"/>
</dbReference>
<dbReference type="Pfam" id="PF04082">
    <property type="entry name" value="Fungal_trans"/>
    <property type="match status" value="1"/>
</dbReference>
<feature type="compositionally biased region" description="Polar residues" evidence="6">
    <location>
        <begin position="161"/>
        <end position="171"/>
    </location>
</feature>
<dbReference type="CDD" id="cd12148">
    <property type="entry name" value="fungal_TF_MHR"/>
    <property type="match status" value="1"/>
</dbReference>
<dbReference type="InterPro" id="IPR001138">
    <property type="entry name" value="Zn2Cys6_DnaBD"/>
</dbReference>